<dbReference type="EMBL" id="JACHBL010000001">
    <property type="protein sequence ID" value="MBB5598576.1"/>
    <property type="molecule type" value="Genomic_DNA"/>
</dbReference>
<reference evidence="2 3" key="1">
    <citation type="submission" date="2020-08" db="EMBL/GenBank/DDBJ databases">
        <title>Sequencing the genomes of 1000 actinobacteria strains.</title>
        <authorList>
            <person name="Klenk H.-P."/>
        </authorList>
    </citation>
    <scope>NUCLEOTIDE SEQUENCE [LARGE SCALE GENOMIC DNA]</scope>
    <source>
        <strain evidence="2 3">DSM 23694</strain>
    </source>
</reference>
<evidence type="ECO:0000256" key="1">
    <source>
        <dbReference type="SAM" id="Phobius"/>
    </source>
</evidence>
<comment type="caution">
    <text evidence="2">The sequence shown here is derived from an EMBL/GenBank/DDBJ whole genome shotgun (WGS) entry which is preliminary data.</text>
</comment>
<dbReference type="RefSeq" id="WP_183642482.1">
    <property type="nucleotide sequence ID" value="NZ_JACHBL010000001.1"/>
</dbReference>
<evidence type="ECO:0000313" key="2">
    <source>
        <dbReference type="EMBL" id="MBB5598576.1"/>
    </source>
</evidence>
<sequence>MTTLPSAARKDVTVDYQGTARERRKMEFPRITTSWVSWSIFAIVMALILVRIPQTKAYLDQQVPLEAPADMEPELVELSVSVALLLGVVAFMMVLGIYLSVASYLERHLFKVSLLATSTPRIGLFTGIVGVTVLFVQLWALIAGAMPEPALRFLPVLGVTVLTTAAFLFATRSQKQPKRGLVIVLAMVFGCAIAVF</sequence>
<organism evidence="2 3">
    <name type="scientific">Neomicrococcus lactis</name>
    <dbReference type="NCBI Taxonomy" id="732241"/>
    <lineage>
        <taxon>Bacteria</taxon>
        <taxon>Bacillati</taxon>
        <taxon>Actinomycetota</taxon>
        <taxon>Actinomycetes</taxon>
        <taxon>Micrococcales</taxon>
        <taxon>Micrococcaceae</taxon>
        <taxon>Neomicrococcus</taxon>
    </lineage>
</organism>
<keyword evidence="1" id="KW-0472">Membrane</keyword>
<gene>
    <name evidence="2" type="ORF">BKA12_001656</name>
</gene>
<keyword evidence="1" id="KW-0812">Transmembrane</keyword>
<feature type="transmembrane region" description="Helical" evidence="1">
    <location>
        <begin position="31"/>
        <end position="52"/>
    </location>
</feature>
<feature type="transmembrane region" description="Helical" evidence="1">
    <location>
        <begin position="150"/>
        <end position="170"/>
    </location>
</feature>
<feature type="transmembrane region" description="Helical" evidence="1">
    <location>
        <begin position="78"/>
        <end position="101"/>
    </location>
</feature>
<feature type="transmembrane region" description="Helical" evidence="1">
    <location>
        <begin position="179"/>
        <end position="195"/>
    </location>
</feature>
<evidence type="ECO:0000313" key="3">
    <source>
        <dbReference type="Proteomes" id="UP000523863"/>
    </source>
</evidence>
<name>A0A7W8YBY5_9MICC</name>
<protein>
    <submittedName>
        <fullName evidence="2">Uncharacterized protein</fullName>
    </submittedName>
</protein>
<keyword evidence="1" id="KW-1133">Transmembrane helix</keyword>
<dbReference type="Proteomes" id="UP000523863">
    <property type="component" value="Unassembled WGS sequence"/>
</dbReference>
<keyword evidence="3" id="KW-1185">Reference proteome</keyword>
<dbReference type="AlphaFoldDB" id="A0A7W8YBY5"/>
<feature type="transmembrane region" description="Helical" evidence="1">
    <location>
        <begin position="122"/>
        <end position="144"/>
    </location>
</feature>
<accession>A0A7W8YBY5</accession>
<proteinExistence type="predicted"/>